<comment type="caution">
    <text evidence="1">The sequence shown here is derived from an EMBL/GenBank/DDBJ whole genome shotgun (WGS) entry which is preliminary data.</text>
</comment>
<gene>
    <name evidence="1" type="ORF">ACHFJ0_05085</name>
</gene>
<dbReference type="EMBL" id="JBIMPR010000003">
    <property type="protein sequence ID" value="MFH5773605.1"/>
    <property type="molecule type" value="Genomic_DNA"/>
</dbReference>
<proteinExistence type="predicted"/>
<accession>A0ABW7LGY6</accession>
<name>A0ABW7LGY6_9RHOB</name>
<protein>
    <submittedName>
        <fullName evidence="1">Uncharacterized protein</fullName>
    </submittedName>
</protein>
<organism evidence="1 2">
    <name type="scientific">Paracoccus broussonetiae subsp. drimophilus</name>
    <dbReference type="NCBI Taxonomy" id="3373869"/>
    <lineage>
        <taxon>Bacteria</taxon>
        <taxon>Pseudomonadati</taxon>
        <taxon>Pseudomonadota</taxon>
        <taxon>Alphaproteobacteria</taxon>
        <taxon>Rhodobacterales</taxon>
        <taxon>Paracoccaceae</taxon>
        <taxon>Paracoccus</taxon>
        <taxon>Paracoccus broussonetiae</taxon>
    </lineage>
</organism>
<dbReference type="RefSeq" id="WP_395132464.1">
    <property type="nucleotide sequence ID" value="NZ_JBIMPR010000003.1"/>
</dbReference>
<dbReference type="Proteomes" id="UP001609376">
    <property type="component" value="Unassembled WGS sequence"/>
</dbReference>
<reference evidence="1 2" key="1">
    <citation type="submission" date="2024-10" db="EMBL/GenBank/DDBJ databases">
        <title>Paracoccus drimophilus sp. nov., a novel bacterium from corn roots in Hunan.</title>
        <authorList>
            <person name="Li X."/>
        </authorList>
    </citation>
    <scope>NUCLEOTIDE SEQUENCE [LARGE SCALE GENOMIC DNA]</scope>
    <source>
        <strain evidence="1 2">NGMCC 1.201697</strain>
    </source>
</reference>
<keyword evidence="2" id="KW-1185">Reference proteome</keyword>
<evidence type="ECO:0000313" key="1">
    <source>
        <dbReference type="EMBL" id="MFH5773605.1"/>
    </source>
</evidence>
<sequence>MTMTAREICTAMAETFEEELNTSKAVYAGLPKDQFDEIGVVVIKAKAVESLVSNLRLLRDILPPDCPVEQFRKST</sequence>
<evidence type="ECO:0000313" key="2">
    <source>
        <dbReference type="Proteomes" id="UP001609376"/>
    </source>
</evidence>